<keyword evidence="6" id="KW-1185">Reference proteome</keyword>
<keyword evidence="1" id="KW-0805">Transcription regulation</keyword>
<dbReference type="PRINTS" id="PR00598">
    <property type="entry name" value="HTHMARR"/>
</dbReference>
<dbReference type="InterPro" id="IPR000835">
    <property type="entry name" value="HTH_MarR-typ"/>
</dbReference>
<dbReference type="SMART" id="SM00347">
    <property type="entry name" value="HTH_MARR"/>
    <property type="match status" value="1"/>
</dbReference>
<dbReference type="EMBL" id="JAWDIP010000004">
    <property type="protein sequence ID" value="MDY0396903.1"/>
    <property type="molecule type" value="Genomic_DNA"/>
</dbReference>
<evidence type="ECO:0000259" key="4">
    <source>
        <dbReference type="PROSITE" id="PS50995"/>
    </source>
</evidence>
<evidence type="ECO:0000313" key="5">
    <source>
        <dbReference type="EMBL" id="MDY0396903.1"/>
    </source>
</evidence>
<sequence>METVTDLIPILEKRIRHISGAIKQSGRKILKNYPITSPQFIALQWIIEEDNLTIGELSNKISLAFSTTTDLVDRLEKNGLVQRTKDESDRRVVRIIPLEKGKAIINEVIEKRREYLGEVIGSFTTEQAEALDELLEQLYERMKNINER</sequence>
<keyword evidence="2" id="KW-0238">DNA-binding</keyword>
<dbReference type="PANTHER" id="PTHR42756">
    <property type="entry name" value="TRANSCRIPTIONAL REGULATOR, MARR"/>
    <property type="match status" value="1"/>
</dbReference>
<dbReference type="Proteomes" id="UP001281447">
    <property type="component" value="Unassembled WGS sequence"/>
</dbReference>
<reference evidence="5 6" key="1">
    <citation type="submission" date="2023-10" db="EMBL/GenBank/DDBJ databases">
        <title>Virgibacillus halophilus 5B73C genome.</title>
        <authorList>
            <person name="Miliotis G."/>
            <person name="Sengupta P."/>
            <person name="Hameed A."/>
            <person name="Chuvochina M."/>
            <person name="Mcdonagh F."/>
            <person name="Simpson A.C."/>
            <person name="Singh N.K."/>
            <person name="Rekha P.D."/>
            <person name="Raman K."/>
            <person name="Hugenholtz P."/>
            <person name="Venkateswaran K."/>
        </authorList>
    </citation>
    <scope>NUCLEOTIDE SEQUENCE [LARGE SCALE GENOMIC DNA]</scope>
    <source>
        <strain evidence="5 6">5B73C</strain>
    </source>
</reference>
<dbReference type="PANTHER" id="PTHR42756:SF1">
    <property type="entry name" value="TRANSCRIPTIONAL REPRESSOR OF EMRAB OPERON"/>
    <property type="match status" value="1"/>
</dbReference>
<accession>A0ABU5CC60</accession>
<dbReference type="Gene3D" id="1.10.10.10">
    <property type="entry name" value="Winged helix-like DNA-binding domain superfamily/Winged helix DNA-binding domain"/>
    <property type="match status" value="1"/>
</dbReference>
<dbReference type="SUPFAM" id="SSF46785">
    <property type="entry name" value="Winged helix' DNA-binding domain"/>
    <property type="match status" value="1"/>
</dbReference>
<feature type="domain" description="HTH marR-type" evidence="4">
    <location>
        <begin position="4"/>
        <end position="140"/>
    </location>
</feature>
<name>A0ABU5CC60_9BACI</name>
<dbReference type="InterPro" id="IPR036390">
    <property type="entry name" value="WH_DNA-bd_sf"/>
</dbReference>
<comment type="caution">
    <text evidence="5">The sequence shown here is derived from an EMBL/GenBank/DDBJ whole genome shotgun (WGS) entry which is preliminary data.</text>
</comment>
<keyword evidence="3" id="KW-0804">Transcription</keyword>
<dbReference type="RefSeq" id="WP_390357061.1">
    <property type="nucleotide sequence ID" value="NZ_JBHUIZ010000014.1"/>
</dbReference>
<gene>
    <name evidence="5" type="ORF">RWE15_24685</name>
</gene>
<evidence type="ECO:0000256" key="3">
    <source>
        <dbReference type="ARBA" id="ARBA00023163"/>
    </source>
</evidence>
<dbReference type="Pfam" id="PF01047">
    <property type="entry name" value="MarR"/>
    <property type="match status" value="1"/>
</dbReference>
<organism evidence="5 6">
    <name type="scientific">Tigheibacillus halophilus</name>
    <dbReference type="NCBI Taxonomy" id="361280"/>
    <lineage>
        <taxon>Bacteria</taxon>
        <taxon>Bacillati</taxon>
        <taxon>Bacillota</taxon>
        <taxon>Bacilli</taxon>
        <taxon>Bacillales</taxon>
        <taxon>Bacillaceae</taxon>
        <taxon>Tigheibacillus</taxon>
    </lineage>
</organism>
<evidence type="ECO:0000313" key="6">
    <source>
        <dbReference type="Proteomes" id="UP001281447"/>
    </source>
</evidence>
<evidence type="ECO:0000256" key="2">
    <source>
        <dbReference type="ARBA" id="ARBA00023125"/>
    </source>
</evidence>
<dbReference type="InterPro" id="IPR036388">
    <property type="entry name" value="WH-like_DNA-bd_sf"/>
</dbReference>
<dbReference type="PROSITE" id="PS50995">
    <property type="entry name" value="HTH_MARR_2"/>
    <property type="match status" value="1"/>
</dbReference>
<proteinExistence type="predicted"/>
<evidence type="ECO:0000256" key="1">
    <source>
        <dbReference type="ARBA" id="ARBA00023015"/>
    </source>
</evidence>
<protein>
    <submittedName>
        <fullName evidence="5">MarR family transcriptional regulator</fullName>
    </submittedName>
</protein>